<keyword evidence="3" id="KW-1185">Reference proteome</keyword>
<gene>
    <name evidence="2" type="ORF">F5X68DRAFT_178104</name>
</gene>
<protein>
    <submittedName>
        <fullName evidence="2">Geranylgeranyl pyrophosphate synthetase</fullName>
    </submittedName>
</protein>
<evidence type="ECO:0000313" key="2">
    <source>
        <dbReference type="EMBL" id="KAH6662621.1"/>
    </source>
</evidence>
<feature type="compositionally biased region" description="Basic and acidic residues" evidence="1">
    <location>
        <begin position="1"/>
        <end position="17"/>
    </location>
</feature>
<feature type="compositionally biased region" description="Gly residues" evidence="1">
    <location>
        <begin position="104"/>
        <end position="123"/>
    </location>
</feature>
<dbReference type="AlphaFoldDB" id="A0A9P8V0H1"/>
<dbReference type="EMBL" id="JAGSXJ010000045">
    <property type="protein sequence ID" value="KAH6662621.1"/>
    <property type="molecule type" value="Genomic_DNA"/>
</dbReference>
<dbReference type="OrthoDB" id="5393654at2759"/>
<feature type="region of interest" description="Disordered" evidence="1">
    <location>
        <begin position="348"/>
        <end position="398"/>
    </location>
</feature>
<evidence type="ECO:0000256" key="1">
    <source>
        <dbReference type="SAM" id="MobiDB-lite"/>
    </source>
</evidence>
<accession>A0A9P8V0H1</accession>
<feature type="region of interest" description="Disordered" evidence="1">
    <location>
        <begin position="1"/>
        <end position="150"/>
    </location>
</feature>
<reference evidence="2" key="1">
    <citation type="journal article" date="2021" name="Nat. Commun.">
        <title>Genetic determinants of endophytism in the Arabidopsis root mycobiome.</title>
        <authorList>
            <person name="Mesny F."/>
            <person name="Miyauchi S."/>
            <person name="Thiergart T."/>
            <person name="Pickel B."/>
            <person name="Atanasova L."/>
            <person name="Karlsson M."/>
            <person name="Huettel B."/>
            <person name="Barry K.W."/>
            <person name="Haridas S."/>
            <person name="Chen C."/>
            <person name="Bauer D."/>
            <person name="Andreopoulos W."/>
            <person name="Pangilinan J."/>
            <person name="LaButti K."/>
            <person name="Riley R."/>
            <person name="Lipzen A."/>
            <person name="Clum A."/>
            <person name="Drula E."/>
            <person name="Henrissat B."/>
            <person name="Kohler A."/>
            <person name="Grigoriev I.V."/>
            <person name="Martin F.M."/>
            <person name="Hacquard S."/>
        </authorList>
    </citation>
    <scope>NUCLEOTIDE SEQUENCE</scope>
    <source>
        <strain evidence="2">MPI-SDFR-AT-0117</strain>
    </source>
</reference>
<proteinExistence type="predicted"/>
<dbReference type="PANTHER" id="PTHR35179">
    <property type="entry name" value="PROTEIN CBG02620"/>
    <property type="match status" value="1"/>
</dbReference>
<organism evidence="2 3">
    <name type="scientific">Plectosphaerella plurivora</name>
    <dbReference type="NCBI Taxonomy" id="936078"/>
    <lineage>
        <taxon>Eukaryota</taxon>
        <taxon>Fungi</taxon>
        <taxon>Dikarya</taxon>
        <taxon>Ascomycota</taxon>
        <taxon>Pezizomycotina</taxon>
        <taxon>Sordariomycetes</taxon>
        <taxon>Hypocreomycetidae</taxon>
        <taxon>Glomerellales</taxon>
        <taxon>Plectosphaerellaceae</taxon>
        <taxon>Plectosphaerella</taxon>
    </lineage>
</organism>
<feature type="compositionally biased region" description="Low complexity" evidence="1">
    <location>
        <begin position="125"/>
        <end position="142"/>
    </location>
</feature>
<feature type="compositionally biased region" description="Low complexity" evidence="1">
    <location>
        <begin position="372"/>
        <end position="397"/>
    </location>
</feature>
<evidence type="ECO:0000313" key="3">
    <source>
        <dbReference type="Proteomes" id="UP000770015"/>
    </source>
</evidence>
<name>A0A9P8V0H1_9PEZI</name>
<sequence length="574" mass="63502">MSRRSDSPEDTEAKETGRGAVWIPTHLRPSSLKQPLVHKDPQNLWTDRGRGQGRGRGRGGYRGRGGGDGSRIAPEKPRGKLQGKLQGTPLGQSEQRWTTRGRGKWPGQGRGYSGAGKWPGQGRGSSTSPSTPNDPSPSSQSPPRHPLGSLIKSLTTTDLADTPKSPLKLTGFHPLTSYNWLDNRTPSIVIPGTPRRWSPSPPRRLPWDSGTFYRDHDALLHPSHPTQPAIEALLCTPAPSTTAPVDLVACSHTLFNLYCFAAGETRHFRMLVETIGGAIHLIRRENPEDEKIPDVHGFGHTFVDANMVWEKDVLRSLLHRRIIRHDFAGISTIVRFVADGYLPDKVDKAPSAPKTPLEKPSPEKTSLEKTVSPKPSSSKTPSSKPSLPKSSSISITSAGQPIPHSALFDLKTRSIRRDIPPETLIAEYLPRLWLCQIPNFIIGRHNRGLFTDITIHDIRPDLTRWESEHQETLARFAKLLRKIMALAQARGDGKLEINYEEGASVLEIREQMPGIPSSLPVETEKRWKEWLAEIRETKKEKAGSDDDGGRLDESVPDYTACSSEGCGYCGHCSY</sequence>
<feature type="compositionally biased region" description="Basic residues" evidence="1">
    <location>
        <begin position="51"/>
        <end position="61"/>
    </location>
</feature>
<feature type="compositionally biased region" description="Basic and acidic residues" evidence="1">
    <location>
        <begin position="356"/>
        <end position="367"/>
    </location>
</feature>
<feature type="compositionally biased region" description="Polar residues" evidence="1">
    <location>
        <begin position="89"/>
        <end position="98"/>
    </location>
</feature>
<dbReference type="PANTHER" id="PTHR35179:SF2">
    <property type="entry name" value="START DOMAIN-CONTAINING PROTEIN"/>
    <property type="match status" value="1"/>
</dbReference>
<comment type="caution">
    <text evidence="2">The sequence shown here is derived from an EMBL/GenBank/DDBJ whole genome shotgun (WGS) entry which is preliminary data.</text>
</comment>
<dbReference type="Proteomes" id="UP000770015">
    <property type="component" value="Unassembled WGS sequence"/>
</dbReference>